<evidence type="ECO:0000256" key="1">
    <source>
        <dbReference type="ARBA" id="ARBA00006226"/>
    </source>
</evidence>
<dbReference type="NCBIfam" id="TIGR02385">
    <property type="entry name" value="RelE_StbE"/>
    <property type="match status" value="1"/>
</dbReference>
<dbReference type="Proteomes" id="UP000005496">
    <property type="component" value="Unassembled WGS sequence"/>
</dbReference>
<dbReference type="PANTHER" id="PTHR35601:SF1">
    <property type="entry name" value="TOXIN RELE"/>
    <property type="match status" value="1"/>
</dbReference>
<evidence type="ECO:0000256" key="2">
    <source>
        <dbReference type="ARBA" id="ARBA00022649"/>
    </source>
</evidence>
<dbReference type="AlphaFoldDB" id="D6SV50"/>
<dbReference type="InterPro" id="IPR035093">
    <property type="entry name" value="RelE/ParE_toxin_dom_sf"/>
</dbReference>
<comment type="caution">
    <text evidence="3">The sequence shown here is derived from an EMBL/GenBank/DDBJ whole genome shotgun (WGS) entry which is preliminary data.</text>
</comment>
<accession>D6SV50</accession>
<reference evidence="3" key="1">
    <citation type="submission" date="2010-05" db="EMBL/GenBank/DDBJ databases">
        <title>The draft genome of Desulfonatronospira thiodismutans ASO3-1.</title>
        <authorList>
            <consortium name="US DOE Joint Genome Institute (JGI-PGF)"/>
            <person name="Lucas S."/>
            <person name="Copeland A."/>
            <person name="Lapidus A."/>
            <person name="Cheng J.-F."/>
            <person name="Bruce D."/>
            <person name="Goodwin L."/>
            <person name="Pitluck S."/>
            <person name="Chertkov O."/>
            <person name="Brettin T."/>
            <person name="Detter J.C."/>
            <person name="Han C."/>
            <person name="Land M.L."/>
            <person name="Hauser L."/>
            <person name="Kyrpides N."/>
            <person name="Mikhailova N."/>
            <person name="Muyzer G."/>
            <person name="Woyke T."/>
        </authorList>
    </citation>
    <scope>NUCLEOTIDE SEQUENCE [LARGE SCALE GENOMIC DNA]</scope>
    <source>
        <strain evidence="3">ASO3-1</strain>
    </source>
</reference>
<keyword evidence="2" id="KW-1277">Toxin-antitoxin system</keyword>
<dbReference type="Pfam" id="PF05016">
    <property type="entry name" value="ParE_toxin"/>
    <property type="match status" value="1"/>
</dbReference>
<dbReference type="OrthoDB" id="9797723at2"/>
<evidence type="ECO:0000313" key="3">
    <source>
        <dbReference type="EMBL" id="EFI32806.1"/>
    </source>
</evidence>
<gene>
    <name evidence="3" type="ORF">Dthio_PD0105</name>
</gene>
<dbReference type="eggNOG" id="COG2026">
    <property type="taxonomic scope" value="Bacteria"/>
</dbReference>
<proteinExistence type="inferred from homology"/>
<dbReference type="InterPro" id="IPR007712">
    <property type="entry name" value="RelE/ParE_toxin"/>
</dbReference>
<evidence type="ECO:0000313" key="4">
    <source>
        <dbReference type="Proteomes" id="UP000005496"/>
    </source>
</evidence>
<name>D6SV50_9BACT</name>
<dbReference type="RefSeq" id="WP_008871888.1">
    <property type="nucleotide sequence ID" value="NZ_ACJN02000005.1"/>
</dbReference>
<dbReference type="SUPFAM" id="SSF143011">
    <property type="entry name" value="RelE-like"/>
    <property type="match status" value="1"/>
</dbReference>
<dbReference type="PANTHER" id="PTHR35601">
    <property type="entry name" value="TOXIN RELE"/>
    <property type="match status" value="1"/>
</dbReference>
<dbReference type="Gene3D" id="3.30.2310.20">
    <property type="entry name" value="RelE-like"/>
    <property type="match status" value="1"/>
</dbReference>
<organism evidence="3 4">
    <name type="scientific">Desulfonatronospira thiodismutans ASO3-1</name>
    <dbReference type="NCBI Taxonomy" id="555779"/>
    <lineage>
        <taxon>Bacteria</taxon>
        <taxon>Pseudomonadati</taxon>
        <taxon>Thermodesulfobacteriota</taxon>
        <taxon>Desulfovibrionia</taxon>
        <taxon>Desulfovibrionales</taxon>
        <taxon>Desulfonatronovibrionaceae</taxon>
        <taxon>Desulfonatronospira</taxon>
    </lineage>
</organism>
<protein>
    <submittedName>
        <fullName evidence="3">Addiction module toxin, RelE/StbE family</fullName>
    </submittedName>
</protein>
<sequence length="93" mass="11418">MWTIKYLKSARKDVQKIDPQIRKRVREYLEQRIARLENPRQLGEPLKGQLTKLWRYRVGDYRIVCELRDHELIVIVVRIGHRKNVYKNYDLEL</sequence>
<dbReference type="EMBL" id="ACJN02000005">
    <property type="protein sequence ID" value="EFI32806.1"/>
    <property type="molecule type" value="Genomic_DNA"/>
</dbReference>
<keyword evidence="4" id="KW-1185">Reference proteome</keyword>
<comment type="similarity">
    <text evidence="1">Belongs to the RelE toxin family.</text>
</comment>